<dbReference type="Gene3D" id="3.30.40.10">
    <property type="entry name" value="Zinc/RING finger domain, C3HC4 (zinc finger)"/>
    <property type="match status" value="1"/>
</dbReference>
<dbReference type="GO" id="GO:0035091">
    <property type="term" value="F:phosphatidylinositol binding"/>
    <property type="evidence" value="ECO:0007669"/>
    <property type="project" value="InterPro"/>
</dbReference>
<keyword evidence="1" id="KW-0479">Metal-binding</keyword>
<comment type="caution">
    <text evidence="3">The sequence shown here is derived from an EMBL/GenBank/DDBJ whole genome shotgun (WGS) entry which is preliminary data.</text>
</comment>
<name>A0A1V9YHP6_ACHHY</name>
<dbReference type="Pfam" id="PF13639">
    <property type="entry name" value="zf-RING_2"/>
    <property type="match status" value="1"/>
</dbReference>
<sequence length="265" mass="30740">MKQPSLFSSLFMGLDQPFRAHLKAPTSAYVHIHAEVIAKTPKAHYTQYTIELTNPITNSWRRVTKRYSECYRFRKSLMRMYYSIRRDAEMAPLTELLQRLCLTPFPKRYFLESDDAFVRMERTQGLTLFFDMLFALWKDALHLITQTDVHSILAKWTFIEAMLEAFLDQSLHHKAPVSLEEACSICLVDFEDCVFQLRCGHCFHRDCALHWLMEHASCPLCRQACNAGDVHSMSAMQPLLRTTSTIAPPVQRHPVPSRAMSCITF</sequence>
<dbReference type="InterPro" id="IPR013083">
    <property type="entry name" value="Znf_RING/FYVE/PHD"/>
</dbReference>
<evidence type="ECO:0000313" key="4">
    <source>
        <dbReference type="Proteomes" id="UP000243579"/>
    </source>
</evidence>
<dbReference type="PANTHER" id="PTHR22765">
    <property type="entry name" value="RING FINGER AND PROTEASE ASSOCIATED DOMAIN-CONTAINING"/>
    <property type="match status" value="1"/>
</dbReference>
<dbReference type="GO" id="GO:0061630">
    <property type="term" value="F:ubiquitin protein ligase activity"/>
    <property type="evidence" value="ECO:0007669"/>
    <property type="project" value="TreeGrafter"/>
</dbReference>
<dbReference type="GO" id="GO:0006511">
    <property type="term" value="P:ubiquitin-dependent protein catabolic process"/>
    <property type="evidence" value="ECO:0007669"/>
    <property type="project" value="TreeGrafter"/>
</dbReference>
<dbReference type="SUPFAM" id="SSF57850">
    <property type="entry name" value="RING/U-box"/>
    <property type="match status" value="1"/>
</dbReference>
<dbReference type="EMBL" id="JNBR01001735">
    <property type="protein sequence ID" value="OQR85239.1"/>
    <property type="molecule type" value="Genomic_DNA"/>
</dbReference>
<dbReference type="STRING" id="1202772.A0A1V9YHP6"/>
<dbReference type="Proteomes" id="UP000243579">
    <property type="component" value="Unassembled WGS sequence"/>
</dbReference>
<gene>
    <name evidence="3" type="ORF">ACHHYP_12028</name>
</gene>
<dbReference type="InterPro" id="IPR051826">
    <property type="entry name" value="E3_ubiquitin-ligase_domain"/>
</dbReference>
<reference evidence="3 4" key="1">
    <citation type="journal article" date="2014" name="Genome Biol. Evol.">
        <title>The secreted proteins of Achlya hypogyna and Thraustotheca clavata identify the ancestral oomycete secretome and reveal gene acquisitions by horizontal gene transfer.</title>
        <authorList>
            <person name="Misner I."/>
            <person name="Blouin N."/>
            <person name="Leonard G."/>
            <person name="Richards T.A."/>
            <person name="Lane C.E."/>
        </authorList>
    </citation>
    <scope>NUCLEOTIDE SEQUENCE [LARGE SCALE GENOMIC DNA]</scope>
    <source>
        <strain evidence="3 4">ATCC 48635</strain>
    </source>
</reference>
<dbReference type="AlphaFoldDB" id="A0A1V9YHP6"/>
<evidence type="ECO:0000259" key="2">
    <source>
        <dbReference type="PROSITE" id="PS50089"/>
    </source>
</evidence>
<evidence type="ECO:0000313" key="3">
    <source>
        <dbReference type="EMBL" id="OQR85239.1"/>
    </source>
</evidence>
<dbReference type="OrthoDB" id="8062037at2759"/>
<dbReference type="Gene3D" id="3.30.1520.10">
    <property type="entry name" value="Phox-like domain"/>
    <property type="match status" value="1"/>
</dbReference>
<organism evidence="3 4">
    <name type="scientific">Achlya hypogyna</name>
    <name type="common">Oomycete</name>
    <name type="synonym">Protoachlya hypogyna</name>
    <dbReference type="NCBI Taxonomy" id="1202772"/>
    <lineage>
        <taxon>Eukaryota</taxon>
        <taxon>Sar</taxon>
        <taxon>Stramenopiles</taxon>
        <taxon>Oomycota</taxon>
        <taxon>Saprolegniomycetes</taxon>
        <taxon>Saprolegniales</taxon>
        <taxon>Achlyaceae</taxon>
        <taxon>Achlya</taxon>
    </lineage>
</organism>
<protein>
    <recommendedName>
        <fullName evidence="2">RING-type domain-containing protein</fullName>
    </recommendedName>
</protein>
<dbReference type="SUPFAM" id="SSF64268">
    <property type="entry name" value="PX domain"/>
    <property type="match status" value="1"/>
</dbReference>
<dbReference type="InterPro" id="IPR036871">
    <property type="entry name" value="PX_dom_sf"/>
</dbReference>
<keyword evidence="1" id="KW-0862">Zinc</keyword>
<proteinExistence type="predicted"/>
<dbReference type="GO" id="GO:0008270">
    <property type="term" value="F:zinc ion binding"/>
    <property type="evidence" value="ECO:0007669"/>
    <property type="project" value="UniProtKB-KW"/>
</dbReference>
<feature type="domain" description="RING-type" evidence="2">
    <location>
        <begin position="183"/>
        <end position="222"/>
    </location>
</feature>
<dbReference type="PROSITE" id="PS50089">
    <property type="entry name" value="ZF_RING_2"/>
    <property type="match status" value="1"/>
</dbReference>
<evidence type="ECO:0000256" key="1">
    <source>
        <dbReference type="PROSITE-ProRule" id="PRU00175"/>
    </source>
</evidence>
<dbReference type="InterPro" id="IPR001841">
    <property type="entry name" value="Znf_RING"/>
</dbReference>
<keyword evidence="1" id="KW-0863">Zinc-finger</keyword>
<dbReference type="SMART" id="SM00184">
    <property type="entry name" value="RING"/>
    <property type="match status" value="1"/>
</dbReference>
<keyword evidence="4" id="KW-1185">Reference proteome</keyword>
<accession>A0A1V9YHP6</accession>